<dbReference type="OrthoDB" id="4772757at2759"/>
<dbReference type="InterPro" id="IPR036770">
    <property type="entry name" value="Ankyrin_rpt-contain_sf"/>
</dbReference>
<keyword evidence="1" id="KW-0677">Repeat</keyword>
<evidence type="ECO:0000313" key="4">
    <source>
        <dbReference type="Proteomes" id="UP000233524"/>
    </source>
</evidence>
<evidence type="ECO:0000313" key="3">
    <source>
        <dbReference type="EMBL" id="PKS08472.1"/>
    </source>
</evidence>
<dbReference type="InParanoid" id="A0A2N3N7X8"/>
<gene>
    <name evidence="3" type="ORF">jhhlp_004855</name>
</gene>
<protein>
    <submittedName>
        <fullName evidence="3">Uncharacterized protein</fullName>
    </submittedName>
</protein>
<evidence type="ECO:0000256" key="2">
    <source>
        <dbReference type="ARBA" id="ARBA00023043"/>
    </source>
</evidence>
<dbReference type="SMART" id="SM00248">
    <property type="entry name" value="ANK"/>
    <property type="match status" value="6"/>
</dbReference>
<dbReference type="Gene3D" id="1.25.40.20">
    <property type="entry name" value="Ankyrin repeat-containing domain"/>
    <property type="match status" value="1"/>
</dbReference>
<dbReference type="AlphaFoldDB" id="A0A2N3N7X8"/>
<name>A0A2N3N7X8_9PEZI</name>
<comment type="caution">
    <text evidence="3">The sequence shown here is derived from an EMBL/GenBank/DDBJ whole genome shotgun (WGS) entry which is preliminary data.</text>
</comment>
<evidence type="ECO:0000256" key="1">
    <source>
        <dbReference type="ARBA" id="ARBA00022737"/>
    </source>
</evidence>
<dbReference type="STRING" id="41688.A0A2N3N7X8"/>
<keyword evidence="4" id="KW-1185">Reference proteome</keyword>
<dbReference type="Proteomes" id="UP000233524">
    <property type="component" value="Unassembled WGS sequence"/>
</dbReference>
<dbReference type="EMBL" id="NLAX01000095">
    <property type="protein sequence ID" value="PKS08472.1"/>
    <property type="molecule type" value="Genomic_DNA"/>
</dbReference>
<reference evidence="3 4" key="1">
    <citation type="journal article" date="2017" name="G3 (Bethesda)">
        <title>First Draft Genome Sequence of the Pathogenic Fungus Lomentospora prolificans (Formerly Scedosporium prolificans).</title>
        <authorList>
            <person name="Luo R."/>
            <person name="Zimin A."/>
            <person name="Workman R."/>
            <person name="Fan Y."/>
            <person name="Pertea G."/>
            <person name="Grossman N."/>
            <person name="Wear M.P."/>
            <person name="Jia B."/>
            <person name="Miller H."/>
            <person name="Casadevall A."/>
            <person name="Timp W."/>
            <person name="Zhang S.X."/>
            <person name="Salzberg S.L."/>
        </authorList>
    </citation>
    <scope>NUCLEOTIDE SEQUENCE [LARGE SCALE GENOMIC DNA]</scope>
    <source>
        <strain evidence="3 4">JHH-5317</strain>
    </source>
</reference>
<proteinExistence type="predicted"/>
<dbReference type="PANTHER" id="PTHR24166:SF48">
    <property type="entry name" value="PROTEIN VAPYRIN"/>
    <property type="match status" value="1"/>
</dbReference>
<dbReference type="VEuPathDB" id="FungiDB:jhhlp_004855"/>
<dbReference type="InterPro" id="IPR002110">
    <property type="entry name" value="Ankyrin_rpt"/>
</dbReference>
<keyword evidence="2" id="KW-0040">ANK repeat</keyword>
<dbReference type="SUPFAM" id="SSF48403">
    <property type="entry name" value="Ankyrin repeat"/>
    <property type="match status" value="1"/>
</dbReference>
<accession>A0A2N3N7X8</accession>
<sequence>MNILDLPPELLHLILVRAVLARGVTRGLRLKLVCKRFSAALQPALFESRLLDTFYPGDLLENWYIRNQHGAEKFWHSYLHYRVRNETDPSVGRLMELGQLARSFCARTSGADYDATLSALCWMALERGASLKGYRWCWILQDDREVRLGIPNPGLNLLCAAAYLNNMHLAKELLDEGHCATADDELLPSPMQSAAWAGNTDMLVLLQQSLPEFEDSGPRHIYHNTWYGKIGPGSLTGAAYRGDMDMIRLAAYPPSRRMNQSSDFVDQPFGRVDPYSKPGMYINKARWETKNWDVFRYLSSFFRDPWYDATPIMARHAFYGNIDMVVHFLDAGLDVNGRDVSNGCPLINAARGCHKDIVDLLLERGADPNHTVVGYPGSALSGAVRGGSMVILRKLLEYGARPDREGRILLNYAVQLEHVEMVELLLEKCFGSPDGGFTGG</sequence>
<organism evidence="3 4">
    <name type="scientific">Lomentospora prolificans</name>
    <dbReference type="NCBI Taxonomy" id="41688"/>
    <lineage>
        <taxon>Eukaryota</taxon>
        <taxon>Fungi</taxon>
        <taxon>Dikarya</taxon>
        <taxon>Ascomycota</taxon>
        <taxon>Pezizomycotina</taxon>
        <taxon>Sordariomycetes</taxon>
        <taxon>Hypocreomycetidae</taxon>
        <taxon>Microascales</taxon>
        <taxon>Microascaceae</taxon>
        <taxon>Lomentospora</taxon>
    </lineage>
</organism>
<dbReference type="Pfam" id="PF12796">
    <property type="entry name" value="Ank_2"/>
    <property type="match status" value="1"/>
</dbReference>
<dbReference type="PANTHER" id="PTHR24166">
    <property type="entry name" value="ROLLING PEBBLES, ISOFORM B"/>
    <property type="match status" value="1"/>
</dbReference>
<dbReference type="InterPro" id="IPR050889">
    <property type="entry name" value="Dendritic_Spine_Reg/Scaffold"/>
</dbReference>